<dbReference type="PIRSF" id="PIRSF006487">
    <property type="entry name" value="GcvT"/>
    <property type="match status" value="1"/>
</dbReference>
<proteinExistence type="predicted"/>
<dbReference type="GO" id="GO:0005829">
    <property type="term" value="C:cytosol"/>
    <property type="evidence" value="ECO:0007669"/>
    <property type="project" value="TreeGrafter"/>
</dbReference>
<dbReference type="PANTHER" id="PTHR43757:SF2">
    <property type="entry name" value="AMINOMETHYLTRANSFERASE, MITOCHONDRIAL"/>
    <property type="match status" value="1"/>
</dbReference>
<sequence length="424" mass="45471">MDSTVKKTPLHAWHCDHGANMANFGGYEMPLWYGGGTREEHMAVLTAAGLFDTSHMAVILVDGGGARDLLQECFCKDLDRCIGKEPGPLVPGRAVYGAFLNDKGHVIDDALVYKMAADRFMVCVNAGMGGPIAMELERYSDGRLSLITDLTDSLGKIDIQDPRAAQILGAILQDPETVFAGMPYFSFQGHFDDRAPQAGRVRLSDGTPILLSRTGYTGEFGFELFVVPEKTEAVWTALLEAGEGAGLCPCGLASRDSLRAGAMLPLSHQDIGDWPFINHPWDFTLPWDAGKTAFTKRFRGRTALEAPSDASFTVAFAGFDPRKVPAGEGSGVLTEDGEAIGAILTCTTDVALGRHDGQIVSSASGSLPEGAKVRGLSCGFLNVNRALSPGEKVVLTDGKRKVPVEIVSDIRPGRTARRPIREML</sequence>
<dbReference type="SUPFAM" id="SSF103025">
    <property type="entry name" value="Folate-binding domain"/>
    <property type="match status" value="1"/>
</dbReference>
<evidence type="ECO:0000256" key="1">
    <source>
        <dbReference type="PIRSR" id="PIRSR006487-1"/>
    </source>
</evidence>
<dbReference type="InterPro" id="IPR027266">
    <property type="entry name" value="TrmE/GcvT-like"/>
</dbReference>
<organism evidence="3 4">
    <name type="scientific">Desulfoluna spongiiphila</name>
    <dbReference type="NCBI Taxonomy" id="419481"/>
    <lineage>
        <taxon>Bacteria</taxon>
        <taxon>Pseudomonadati</taxon>
        <taxon>Thermodesulfobacteriota</taxon>
        <taxon>Desulfobacteria</taxon>
        <taxon>Desulfobacterales</taxon>
        <taxon>Desulfolunaceae</taxon>
        <taxon>Desulfoluna</taxon>
    </lineage>
</organism>
<name>A0A1G5H4I3_9BACT</name>
<dbReference type="Gene3D" id="3.30.1360.120">
    <property type="entry name" value="Probable tRNA modification gtpase trme, domain 1"/>
    <property type="match status" value="1"/>
</dbReference>
<keyword evidence="3" id="KW-0808">Transferase</keyword>
<gene>
    <name evidence="3" type="ORF">SAMN05216233_112129</name>
</gene>
<dbReference type="PANTHER" id="PTHR43757">
    <property type="entry name" value="AMINOMETHYLTRANSFERASE"/>
    <property type="match status" value="1"/>
</dbReference>
<accession>A0A1G5H4I3</accession>
<dbReference type="EMBL" id="FMUX01000012">
    <property type="protein sequence ID" value="SCY58713.1"/>
    <property type="molecule type" value="Genomic_DNA"/>
</dbReference>
<dbReference type="STRING" id="419481.SAMN05216233_112129"/>
<dbReference type="RefSeq" id="WP_092212048.1">
    <property type="nucleotide sequence ID" value="NZ_FMUX01000012.1"/>
</dbReference>
<dbReference type="Proteomes" id="UP000198870">
    <property type="component" value="Unassembled WGS sequence"/>
</dbReference>
<dbReference type="Pfam" id="PF01571">
    <property type="entry name" value="GCV_T"/>
    <property type="match status" value="1"/>
</dbReference>
<keyword evidence="3" id="KW-0489">Methyltransferase</keyword>
<dbReference type="InterPro" id="IPR028896">
    <property type="entry name" value="GcvT/YgfZ/DmdA"/>
</dbReference>
<evidence type="ECO:0000313" key="3">
    <source>
        <dbReference type="EMBL" id="SCY58713.1"/>
    </source>
</evidence>
<evidence type="ECO:0000313" key="4">
    <source>
        <dbReference type="Proteomes" id="UP000198870"/>
    </source>
</evidence>
<dbReference type="AlphaFoldDB" id="A0A1G5H4I3"/>
<feature type="binding site" evidence="1">
    <location>
        <position position="223"/>
    </location>
    <ligand>
        <name>substrate</name>
    </ligand>
</feature>
<dbReference type="GO" id="GO:0008168">
    <property type="term" value="F:methyltransferase activity"/>
    <property type="evidence" value="ECO:0007669"/>
    <property type="project" value="UniProtKB-KW"/>
</dbReference>
<dbReference type="OrthoDB" id="9774591at2"/>
<feature type="domain" description="GCVT N-terminal" evidence="2">
    <location>
        <begin position="10"/>
        <end position="272"/>
    </location>
</feature>
<reference evidence="3 4" key="1">
    <citation type="submission" date="2016-10" db="EMBL/GenBank/DDBJ databases">
        <authorList>
            <person name="de Groot N.N."/>
        </authorList>
    </citation>
    <scope>NUCLEOTIDE SEQUENCE [LARGE SCALE GENOMIC DNA]</scope>
    <source>
        <strain evidence="3 4">AA1</strain>
    </source>
</reference>
<dbReference type="InterPro" id="IPR006222">
    <property type="entry name" value="GCVT_N"/>
</dbReference>
<protein>
    <submittedName>
        <fullName evidence="3">Aminomethyltransferase</fullName>
    </submittedName>
</protein>
<evidence type="ECO:0000259" key="2">
    <source>
        <dbReference type="Pfam" id="PF01571"/>
    </source>
</evidence>
<keyword evidence="4" id="KW-1185">Reference proteome</keyword>
<dbReference type="GO" id="GO:0032259">
    <property type="term" value="P:methylation"/>
    <property type="evidence" value="ECO:0007669"/>
    <property type="project" value="UniProtKB-KW"/>
</dbReference>